<feature type="domain" description="AMP-binding enzyme C-terminal" evidence="8">
    <location>
        <begin position="534"/>
        <end position="610"/>
    </location>
</feature>
<evidence type="ECO:0000256" key="3">
    <source>
        <dbReference type="ARBA" id="ARBA00022598"/>
    </source>
</evidence>
<dbReference type="EC" id="6.2.1.1" evidence="2"/>
<dbReference type="Pfam" id="PF00501">
    <property type="entry name" value="AMP-binding"/>
    <property type="match status" value="1"/>
</dbReference>
<organism evidence="10 11">
    <name type="scientific">Halobacillus shinanisalinarum</name>
    <dbReference type="NCBI Taxonomy" id="2932258"/>
    <lineage>
        <taxon>Bacteria</taxon>
        <taxon>Bacillati</taxon>
        <taxon>Bacillota</taxon>
        <taxon>Bacilli</taxon>
        <taxon>Bacillales</taxon>
        <taxon>Bacillaceae</taxon>
        <taxon>Halobacillus</taxon>
    </lineage>
</organism>
<name>A0ABY4GZ39_9BACI</name>
<reference evidence="10 11" key="1">
    <citation type="submission" date="2022-04" db="EMBL/GenBank/DDBJ databases">
        <title>Halobacillus sp. isolated from saltern.</title>
        <authorList>
            <person name="Won M."/>
            <person name="Lee C.-M."/>
            <person name="Woen H.-Y."/>
            <person name="Kwon S.-W."/>
        </authorList>
    </citation>
    <scope>NUCLEOTIDE SEQUENCE [LARGE SCALE GENOMIC DNA]</scope>
    <source>
        <strain evidence="10 11">SSTM10-2</strain>
    </source>
</reference>
<evidence type="ECO:0000256" key="1">
    <source>
        <dbReference type="ARBA" id="ARBA00006432"/>
    </source>
</evidence>
<dbReference type="InterPro" id="IPR000873">
    <property type="entry name" value="AMP-dep_synth/lig_dom"/>
</dbReference>
<evidence type="ECO:0000259" key="9">
    <source>
        <dbReference type="Pfam" id="PF16177"/>
    </source>
</evidence>
<dbReference type="PROSITE" id="PS00455">
    <property type="entry name" value="AMP_BINDING"/>
    <property type="match status" value="1"/>
</dbReference>
<dbReference type="InterPro" id="IPR042099">
    <property type="entry name" value="ANL_N_sf"/>
</dbReference>
<evidence type="ECO:0000256" key="2">
    <source>
        <dbReference type="ARBA" id="ARBA00013275"/>
    </source>
</evidence>
<evidence type="ECO:0000259" key="7">
    <source>
        <dbReference type="Pfam" id="PF00501"/>
    </source>
</evidence>
<dbReference type="SUPFAM" id="SSF56801">
    <property type="entry name" value="Acetyl-CoA synthetase-like"/>
    <property type="match status" value="1"/>
</dbReference>
<dbReference type="InterPro" id="IPR020845">
    <property type="entry name" value="AMP-binding_CS"/>
</dbReference>
<accession>A0ABY4GZ39</accession>
<feature type="domain" description="AMP-dependent synthetase/ligase" evidence="7">
    <location>
        <begin position="96"/>
        <end position="481"/>
    </location>
</feature>
<dbReference type="InterPro" id="IPR025110">
    <property type="entry name" value="AMP-bd_C"/>
</dbReference>
<evidence type="ECO:0000313" key="11">
    <source>
        <dbReference type="Proteomes" id="UP000831880"/>
    </source>
</evidence>
<dbReference type="Pfam" id="PF16177">
    <property type="entry name" value="ACAS_N"/>
    <property type="match status" value="1"/>
</dbReference>
<evidence type="ECO:0000256" key="4">
    <source>
        <dbReference type="ARBA" id="ARBA00022741"/>
    </source>
</evidence>
<keyword evidence="4" id="KW-0547">Nucleotide-binding</keyword>
<keyword evidence="11" id="KW-1185">Reference proteome</keyword>
<dbReference type="Proteomes" id="UP000831880">
    <property type="component" value="Chromosome"/>
</dbReference>
<dbReference type="Gene3D" id="3.30.300.30">
    <property type="match status" value="1"/>
</dbReference>
<keyword evidence="6" id="KW-0007">Acetylation</keyword>
<proteinExistence type="inferred from homology"/>
<dbReference type="PANTHER" id="PTHR24095:SF14">
    <property type="entry name" value="ACETYL-COENZYME A SYNTHETASE 1"/>
    <property type="match status" value="1"/>
</dbReference>
<sequence>MSTYEAAWFPSDKQKENTRLYKWMKKHGYENYDSFQKKSTEDIAWFWDEAVAELGVEWEQPYTQTLDLSSGIKYPEWFVNGRMNVAHNALDKWSHMEDKKDDVALYWEGDDGMKRTFTYIELYEEVNAFANGLEKLGLGKGDVITIYLPMLPETLISMLAVSKIGAIFCPTFSGYKAEAIATRIQAAQSKVLITADGFYRRGKSINMKDEADLAADQCNTLEHVIVVERSQQETAWNEKRDLTFEQVKDHNQTYKTKPTNANDPYMLIYTSGTTGKPKGVLHTHAGFPIKSAFDAGLCMDVTSDDTIFWFTDMGWMMGPFLVYGGLMNGASIVMFEGTPDYPQPDRLWELVDRYQVTHLGISPTLIRSMIKHGIDWIEKHDLSSLKLIGSTGEPWNPEPWHWLFRNVGNSTIPIFNYSGGTEVSGGIFGNVLVKPIQPVTFNAALPGMDVDVYDDEGNSLTNKVGELVLKQPWVGMTKGFYQDNKRYEQTYWSKFEDTWVHGDWVTVDEDGYYTITGRSDDVLNVAGKRLGPAEVESVLVSHDAVIEAGVIGVPHDVKGEEAVAFAVLKSDQTDSLMGELKEYLANKLGKALAPKKVFAVSDLPKTRNAKVMRRAIKSAYLNEPTGDLSALENPQAVDEIRSIGLDQPLNK</sequence>
<gene>
    <name evidence="10" type="ORF">MUO14_00175</name>
</gene>
<protein>
    <recommendedName>
        <fullName evidence="2">acetate--CoA ligase</fullName>
        <ecNumber evidence="2">6.2.1.1</ecNumber>
    </recommendedName>
</protein>
<keyword evidence="3" id="KW-0436">Ligase</keyword>
<keyword evidence="5" id="KW-0067">ATP-binding</keyword>
<evidence type="ECO:0000256" key="6">
    <source>
        <dbReference type="ARBA" id="ARBA00022990"/>
    </source>
</evidence>
<evidence type="ECO:0000256" key="5">
    <source>
        <dbReference type="ARBA" id="ARBA00022840"/>
    </source>
</evidence>
<dbReference type="Pfam" id="PF13193">
    <property type="entry name" value="AMP-binding_C"/>
    <property type="match status" value="1"/>
</dbReference>
<dbReference type="RefSeq" id="WP_244753061.1">
    <property type="nucleotide sequence ID" value="NZ_CP095074.1"/>
</dbReference>
<evidence type="ECO:0000259" key="8">
    <source>
        <dbReference type="Pfam" id="PF13193"/>
    </source>
</evidence>
<dbReference type="InterPro" id="IPR032387">
    <property type="entry name" value="ACAS_N"/>
</dbReference>
<comment type="similarity">
    <text evidence="1">Belongs to the ATP-dependent AMP-binding enzyme family.</text>
</comment>
<dbReference type="EMBL" id="CP095074">
    <property type="protein sequence ID" value="UOQ93461.1"/>
    <property type="molecule type" value="Genomic_DNA"/>
</dbReference>
<dbReference type="PANTHER" id="PTHR24095">
    <property type="entry name" value="ACETYL-COENZYME A SYNTHETASE"/>
    <property type="match status" value="1"/>
</dbReference>
<dbReference type="InterPro" id="IPR045851">
    <property type="entry name" value="AMP-bd_C_sf"/>
</dbReference>
<evidence type="ECO:0000313" key="10">
    <source>
        <dbReference type="EMBL" id="UOQ93461.1"/>
    </source>
</evidence>
<dbReference type="Gene3D" id="3.40.50.12780">
    <property type="entry name" value="N-terminal domain of ligase-like"/>
    <property type="match status" value="1"/>
</dbReference>
<feature type="domain" description="Acetyl-coenzyme A synthetase N-terminal" evidence="9">
    <location>
        <begin position="32"/>
        <end position="89"/>
    </location>
</feature>